<evidence type="ECO:0008006" key="3">
    <source>
        <dbReference type="Google" id="ProtNLM"/>
    </source>
</evidence>
<dbReference type="AlphaFoldDB" id="A0A1Z4LU99"/>
<gene>
    <name evidence="1" type="ORF">NIES267_43170</name>
</gene>
<proteinExistence type="predicted"/>
<sequence>MCRLTSQEGVKGSIVPGQLVDLVVLSEDYFFIPEDSIKRLESVLIIVGGKPVYAKSEFKDLNPPPLPVSPNWSPVAYYGGYKNSKAISTTSYVPTHVGCCSPSQARSANNSPVSLNNVGSLSSLWGNMGCACFV</sequence>
<name>A0A1Z4LU99_9CYAN</name>
<reference evidence="1 2" key="1">
    <citation type="submission" date="2017-06" db="EMBL/GenBank/DDBJ databases">
        <title>Genome sequencing of cyanobaciteial culture collection at National Institute for Environmental Studies (NIES).</title>
        <authorList>
            <person name="Hirose Y."/>
            <person name="Shimura Y."/>
            <person name="Fujisawa T."/>
            <person name="Nakamura Y."/>
            <person name="Kawachi M."/>
        </authorList>
    </citation>
    <scope>NUCLEOTIDE SEQUENCE [LARGE SCALE GENOMIC DNA]</scope>
    <source>
        <strain evidence="1 2">NIES-267</strain>
    </source>
</reference>
<accession>A0A1Z4LU99</accession>
<dbReference type="Proteomes" id="UP000218418">
    <property type="component" value="Chromosome"/>
</dbReference>
<keyword evidence="2" id="KW-1185">Reference proteome</keyword>
<organism evidence="1 2">
    <name type="scientific">Calothrix parasitica NIES-267</name>
    <dbReference type="NCBI Taxonomy" id="1973488"/>
    <lineage>
        <taxon>Bacteria</taxon>
        <taxon>Bacillati</taxon>
        <taxon>Cyanobacteriota</taxon>
        <taxon>Cyanophyceae</taxon>
        <taxon>Nostocales</taxon>
        <taxon>Calotrichaceae</taxon>
        <taxon>Calothrix</taxon>
    </lineage>
</organism>
<protein>
    <recommendedName>
        <fullName evidence="3">Amidohydrolase 3 domain-containing protein</fullName>
    </recommendedName>
</protein>
<evidence type="ECO:0000313" key="2">
    <source>
        <dbReference type="Proteomes" id="UP000218418"/>
    </source>
</evidence>
<evidence type="ECO:0000313" key="1">
    <source>
        <dbReference type="EMBL" id="BAY84820.1"/>
    </source>
</evidence>
<dbReference type="EMBL" id="AP018227">
    <property type="protein sequence ID" value="BAY84820.1"/>
    <property type="molecule type" value="Genomic_DNA"/>
</dbReference>